<reference evidence="9 10" key="1">
    <citation type="submission" date="2016-01" db="EMBL/GenBank/DDBJ databases">
        <title>Amycolatopsis coloradensis genome sequencing and assembly.</title>
        <authorList>
            <person name="Mayilraj S."/>
        </authorList>
    </citation>
    <scope>NUCLEOTIDE SEQUENCE [LARGE SCALE GENOMIC DNA]</scope>
    <source>
        <strain evidence="9 10">DSM 44225</strain>
    </source>
</reference>
<dbReference type="RefSeq" id="WP_076157887.1">
    <property type="nucleotide sequence ID" value="NZ_JBEZVB010000068.1"/>
</dbReference>
<evidence type="ECO:0000256" key="3">
    <source>
        <dbReference type="ARBA" id="ARBA00011738"/>
    </source>
</evidence>
<dbReference type="InterPro" id="IPR026022">
    <property type="entry name" value="PhoU_dom"/>
</dbReference>
<dbReference type="EMBL" id="MQUQ01000004">
    <property type="protein sequence ID" value="OLZ54641.1"/>
    <property type="molecule type" value="Genomic_DNA"/>
</dbReference>
<comment type="subcellular location">
    <subcellularLocation>
        <location evidence="1">Cytoplasm</location>
    </subcellularLocation>
</comment>
<dbReference type="Gene3D" id="1.20.58.220">
    <property type="entry name" value="Phosphate transport system protein phou homolog 2, domain 2"/>
    <property type="match status" value="1"/>
</dbReference>
<evidence type="ECO:0000313" key="10">
    <source>
        <dbReference type="Proteomes" id="UP000187486"/>
    </source>
</evidence>
<name>A0A1R0KZ56_9PSEU</name>
<dbReference type="PANTHER" id="PTHR42930">
    <property type="entry name" value="PHOSPHATE-SPECIFIC TRANSPORT SYSTEM ACCESSORY PROTEIN PHOU"/>
    <property type="match status" value="1"/>
</dbReference>
<dbReference type="GO" id="GO:0030643">
    <property type="term" value="P:intracellular phosphate ion homeostasis"/>
    <property type="evidence" value="ECO:0007669"/>
    <property type="project" value="InterPro"/>
</dbReference>
<keyword evidence="5" id="KW-0963">Cytoplasm</keyword>
<dbReference type="AlphaFoldDB" id="A0A1R0KZ56"/>
<dbReference type="STRING" id="76021.BS329_09005"/>
<protein>
    <submittedName>
        <fullName evidence="9">Phosphate transport system regulatory protein PhoU</fullName>
    </submittedName>
</protein>
<keyword evidence="10" id="KW-1185">Reference proteome</keyword>
<keyword evidence="6" id="KW-0592">Phosphate transport</keyword>
<dbReference type="GO" id="GO:0045936">
    <property type="term" value="P:negative regulation of phosphate metabolic process"/>
    <property type="evidence" value="ECO:0007669"/>
    <property type="project" value="InterPro"/>
</dbReference>
<dbReference type="GO" id="GO:0005737">
    <property type="term" value="C:cytoplasm"/>
    <property type="evidence" value="ECO:0007669"/>
    <property type="project" value="UniProtKB-SubCell"/>
</dbReference>
<comment type="similarity">
    <text evidence="2">Belongs to the PhoU family.</text>
</comment>
<feature type="domain" description="PhoU" evidence="8">
    <location>
        <begin position="122"/>
        <end position="203"/>
    </location>
</feature>
<feature type="region of interest" description="Disordered" evidence="7">
    <location>
        <begin position="217"/>
        <end position="237"/>
    </location>
</feature>
<organism evidence="9 10">
    <name type="scientific">Amycolatopsis coloradensis</name>
    <dbReference type="NCBI Taxonomy" id="76021"/>
    <lineage>
        <taxon>Bacteria</taxon>
        <taxon>Bacillati</taxon>
        <taxon>Actinomycetota</taxon>
        <taxon>Actinomycetes</taxon>
        <taxon>Pseudonocardiales</taxon>
        <taxon>Pseudonocardiaceae</taxon>
        <taxon>Amycolatopsis</taxon>
    </lineage>
</organism>
<accession>A0A1R0KZ56</accession>
<evidence type="ECO:0000256" key="2">
    <source>
        <dbReference type="ARBA" id="ARBA00008107"/>
    </source>
</evidence>
<dbReference type="OrthoDB" id="9814256at2"/>
<dbReference type="PANTHER" id="PTHR42930:SF3">
    <property type="entry name" value="PHOSPHATE-SPECIFIC TRANSPORT SYSTEM ACCESSORY PROTEIN PHOU"/>
    <property type="match status" value="1"/>
</dbReference>
<evidence type="ECO:0000256" key="4">
    <source>
        <dbReference type="ARBA" id="ARBA00022448"/>
    </source>
</evidence>
<dbReference type="FunFam" id="1.20.58.220:FF:000004">
    <property type="entry name" value="Phosphate-specific transport system accessory protein PhoU"/>
    <property type="match status" value="1"/>
</dbReference>
<evidence type="ECO:0000256" key="7">
    <source>
        <dbReference type="SAM" id="MobiDB-lite"/>
    </source>
</evidence>
<evidence type="ECO:0000256" key="6">
    <source>
        <dbReference type="ARBA" id="ARBA00022592"/>
    </source>
</evidence>
<evidence type="ECO:0000259" key="8">
    <source>
        <dbReference type="Pfam" id="PF01895"/>
    </source>
</evidence>
<comment type="subunit">
    <text evidence="3">Homodimer.</text>
</comment>
<evidence type="ECO:0000256" key="5">
    <source>
        <dbReference type="ARBA" id="ARBA00022490"/>
    </source>
</evidence>
<feature type="domain" description="PhoU" evidence="8">
    <location>
        <begin position="16"/>
        <end position="103"/>
    </location>
</feature>
<comment type="caution">
    <text evidence="9">The sequence shown here is derived from an EMBL/GenBank/DDBJ whole genome shotgun (WGS) entry which is preliminary data.</text>
</comment>
<evidence type="ECO:0000313" key="9">
    <source>
        <dbReference type="EMBL" id="OLZ54641.1"/>
    </source>
</evidence>
<proteinExistence type="inferred from homology"/>
<dbReference type="SUPFAM" id="SSF109755">
    <property type="entry name" value="PhoU-like"/>
    <property type="match status" value="1"/>
</dbReference>
<dbReference type="Pfam" id="PF01895">
    <property type="entry name" value="PhoU"/>
    <property type="match status" value="2"/>
</dbReference>
<dbReference type="Proteomes" id="UP000187486">
    <property type="component" value="Unassembled WGS sequence"/>
</dbReference>
<gene>
    <name evidence="9" type="ORF">BS329_09005</name>
</gene>
<dbReference type="InterPro" id="IPR028366">
    <property type="entry name" value="PhoU"/>
</dbReference>
<evidence type="ECO:0000256" key="1">
    <source>
        <dbReference type="ARBA" id="ARBA00004496"/>
    </source>
</evidence>
<dbReference type="GO" id="GO:0006817">
    <property type="term" value="P:phosphate ion transport"/>
    <property type="evidence" value="ECO:0007669"/>
    <property type="project" value="UniProtKB-KW"/>
</dbReference>
<dbReference type="InterPro" id="IPR038078">
    <property type="entry name" value="PhoU-like_sf"/>
</dbReference>
<sequence length="237" mass="25577">MRERFQGQLGVLGDRLSDMSGMACDELRLANRVFLDRDLDAAIELATVETRMNATRTECEETAQKLLALQAPVAGDLRTVLAAVYCADRLERMGDLAQHIAEQAARAPEFAVPEALSGRFGEMAGLVCSMAEDLGAAIQGSPAEVFHSLARSDQRVDALYEELMTEVTDPAWAHGVAPAISVALLARFYERFADQVVSVARRVDFALTGELPESALRDASARSAGAENPLSDHGARN</sequence>
<keyword evidence="4" id="KW-0813">Transport</keyword>